<protein>
    <submittedName>
        <fullName evidence="4">Transposase</fullName>
    </submittedName>
</protein>
<dbReference type="PANTHER" id="PTHR34322:SF2">
    <property type="entry name" value="TRANSPOSASE IS200-LIKE DOMAIN-CONTAINING PROTEIN"/>
    <property type="match status" value="1"/>
</dbReference>
<dbReference type="OrthoDB" id="9800147at2"/>
<dbReference type="InterPro" id="IPR036515">
    <property type="entry name" value="Transposase_17_sf"/>
</dbReference>
<feature type="region of interest" description="Disordered" evidence="1">
    <location>
        <begin position="201"/>
        <end position="222"/>
    </location>
</feature>
<dbReference type="SMART" id="SM01321">
    <property type="entry name" value="Y1_Tnp"/>
    <property type="match status" value="1"/>
</dbReference>
<reference evidence="4 5" key="1">
    <citation type="submission" date="2018-06" db="EMBL/GenBank/DDBJ databases">
        <title>Complete Genome Sequence of Desulfobacter hydrogenophilus (DSM3380).</title>
        <authorList>
            <person name="Marietou A."/>
            <person name="Schreiber L."/>
            <person name="Marshall I."/>
            <person name="Jorgensen B."/>
        </authorList>
    </citation>
    <scope>NUCLEOTIDE SEQUENCE [LARGE SCALE GENOMIC DNA]</scope>
    <source>
        <strain evidence="4 5">DSM 3380</strain>
    </source>
</reference>
<feature type="domain" description="Transposase IS200-like" evidence="2">
    <location>
        <begin position="9"/>
        <end position="123"/>
    </location>
</feature>
<dbReference type="PANTHER" id="PTHR34322">
    <property type="entry name" value="TRANSPOSASE, Y1_TNP DOMAIN-CONTAINING"/>
    <property type="match status" value="1"/>
</dbReference>
<name>A0A328F5T8_9BACT</name>
<dbReference type="EMBL" id="CP036313">
    <property type="protein sequence ID" value="QBH12315.1"/>
    <property type="molecule type" value="Genomic_DNA"/>
</dbReference>
<dbReference type="EMBL" id="QLNI01000084">
    <property type="protein sequence ID" value="RAL99890.1"/>
    <property type="molecule type" value="Genomic_DNA"/>
</dbReference>
<dbReference type="Gene3D" id="3.30.70.1290">
    <property type="entry name" value="Transposase IS200-like"/>
    <property type="match status" value="1"/>
</dbReference>
<dbReference type="GO" id="GO:0006313">
    <property type="term" value="P:DNA transposition"/>
    <property type="evidence" value="ECO:0007669"/>
    <property type="project" value="InterPro"/>
</dbReference>
<evidence type="ECO:0000259" key="2">
    <source>
        <dbReference type="SMART" id="SM01321"/>
    </source>
</evidence>
<dbReference type="Pfam" id="PF01797">
    <property type="entry name" value="Y1_Tnp"/>
    <property type="match status" value="1"/>
</dbReference>
<organism evidence="4 5">
    <name type="scientific">Desulfobacter hydrogenophilus</name>
    <dbReference type="NCBI Taxonomy" id="2291"/>
    <lineage>
        <taxon>Bacteria</taxon>
        <taxon>Pseudomonadati</taxon>
        <taxon>Thermodesulfobacteriota</taxon>
        <taxon>Desulfobacteria</taxon>
        <taxon>Desulfobacterales</taxon>
        <taxon>Desulfobacteraceae</taxon>
        <taxon>Desulfobacter</taxon>
    </lineage>
</organism>
<feature type="compositionally biased region" description="Basic residues" evidence="1">
    <location>
        <begin position="208"/>
        <end position="222"/>
    </location>
</feature>
<sequence>MARLSRVVVPGYPHHITQRGNRRQQTFFSDEDYQSYIDLMAEWCRHFNVEIWSYCLMPNHTHLIAVPATSDGLASAIGEAHRRYARMVNFREGWRGYFWQGRFASFIMDERHLLAAARYIEQNPVRAGLVKKAEEYQWSSCRAHLNLVKDPLVKTKPLFAYVDKWDDFITLKVEPNERDALQKHERTGRPLGENALISQLEAKTGRVLTKKKTGPKGPRKQR</sequence>
<evidence type="ECO:0000313" key="3">
    <source>
        <dbReference type="EMBL" id="QBH12315.1"/>
    </source>
</evidence>
<dbReference type="Proteomes" id="UP000248798">
    <property type="component" value="Unassembled WGS sequence"/>
</dbReference>
<reference evidence="3 6" key="2">
    <citation type="submission" date="2019-02" db="EMBL/GenBank/DDBJ databases">
        <title>Complete genome sequence of Desulfobacter hydrogenophilus AcRS1.</title>
        <authorList>
            <person name="Marietou A."/>
            <person name="Lund M.B."/>
            <person name="Marshall I.P.G."/>
            <person name="Schreiber L."/>
            <person name="Jorgensen B."/>
        </authorList>
    </citation>
    <scope>NUCLEOTIDE SEQUENCE [LARGE SCALE GENOMIC DNA]</scope>
    <source>
        <strain evidence="3 6">AcRS1</strain>
    </source>
</reference>
<dbReference type="InterPro" id="IPR002686">
    <property type="entry name" value="Transposase_17"/>
</dbReference>
<evidence type="ECO:0000256" key="1">
    <source>
        <dbReference type="SAM" id="MobiDB-lite"/>
    </source>
</evidence>
<dbReference type="GO" id="GO:0004803">
    <property type="term" value="F:transposase activity"/>
    <property type="evidence" value="ECO:0007669"/>
    <property type="project" value="InterPro"/>
</dbReference>
<proteinExistence type="predicted"/>
<dbReference type="AlphaFoldDB" id="A0A328F5T8"/>
<evidence type="ECO:0000313" key="5">
    <source>
        <dbReference type="Proteomes" id="UP000248798"/>
    </source>
</evidence>
<evidence type="ECO:0000313" key="4">
    <source>
        <dbReference type="EMBL" id="RAL99890.1"/>
    </source>
</evidence>
<dbReference type="SUPFAM" id="SSF143422">
    <property type="entry name" value="Transposase IS200-like"/>
    <property type="match status" value="1"/>
</dbReference>
<dbReference type="GO" id="GO:0003677">
    <property type="term" value="F:DNA binding"/>
    <property type="evidence" value="ECO:0007669"/>
    <property type="project" value="InterPro"/>
</dbReference>
<accession>A0A328F5T8</accession>
<dbReference type="Proteomes" id="UP000293902">
    <property type="component" value="Chromosome"/>
</dbReference>
<keyword evidence="6" id="KW-1185">Reference proteome</keyword>
<evidence type="ECO:0000313" key="6">
    <source>
        <dbReference type="Proteomes" id="UP000293902"/>
    </source>
</evidence>
<gene>
    <name evidence="4" type="ORF">DO021_22000</name>
    <name evidence="3" type="ORF">EYB58_04925</name>
</gene>
<dbReference type="RefSeq" id="WP_111960687.1">
    <property type="nucleotide sequence ID" value="NZ_CP036313.1"/>
</dbReference>